<protein>
    <submittedName>
        <fullName evidence="3 4">Uncharacterized protein si:dkeyp-117h8.4</fullName>
    </submittedName>
</protein>
<feature type="region of interest" description="Disordered" evidence="1">
    <location>
        <begin position="253"/>
        <end position="280"/>
    </location>
</feature>
<keyword evidence="2" id="KW-1185">Reference proteome</keyword>
<dbReference type="GeneID" id="114853786"/>
<gene>
    <name evidence="3 4" type="primary">si:dkeyp-117h8.4</name>
</gene>
<dbReference type="KEGG" id="bspl:114853786"/>
<feature type="region of interest" description="Disordered" evidence="1">
    <location>
        <begin position="363"/>
        <end position="426"/>
    </location>
</feature>
<feature type="compositionally biased region" description="Basic and acidic residues" evidence="1">
    <location>
        <begin position="532"/>
        <end position="549"/>
    </location>
</feature>
<dbReference type="OrthoDB" id="8957442at2759"/>
<evidence type="ECO:0000313" key="4">
    <source>
        <dbReference type="RefSeq" id="XP_029003408.1"/>
    </source>
</evidence>
<feature type="compositionally biased region" description="Polar residues" evidence="1">
    <location>
        <begin position="366"/>
        <end position="384"/>
    </location>
</feature>
<sequence length="609" mass="69309">MDFSNALQKNGLRYKKALDRIIDKYSKLQYHNGGIEVDLENTNTATIGRYMEMAELELSKLESKSSADSRDESLRSQDTTRDSQLDFTFQSTEFHDTPASTRQLFGEDDGMAGSEPTQLTVSLLHESGGSFSETEIQPEDQDEELQMTLRSHNTLGDLYPSMISRIETAWHRNNVSQAADAVLTKYRKWRKHSRSNISINTSIVSLQHSKERQMTSSILLPEDLPERGQYTRAEYLPRSPLKMVHKLQDRMAQQQLPGRQTSSQTREQHKPILSMDFYEPPETSRPQKILLNKTFSVPDLTLLGEQSYSYHGSPSRPCYPTANAALQSSLWNKRLSLSAHKQQAAEGSVFASENNAVNDRHVYSSPVRQSPSKMRMLTSFSGSPRSFYRSPKESRRESFSRETAQSSSVSTFLSSPLQKPTGNRILYPQHSNHTLQLPSLQSASPEGRVRLRRHLFCDSSQPVLSTSHSPKQIDEDFKKLYHKFVCQNKSFYNIPPCRLCAERSRANQSHSSSVLAALALSPHRSVLRKRQRESGSDSRPHSKRSREEYYTYSPGSKRRENEVLGHCLPSSQLEHHHDRKRSVFQNVGTQHHSADARRIQGLTLSGYGM</sequence>
<dbReference type="AlphaFoldDB" id="A0A6P7MAR5"/>
<accession>A0A6P7MAR5</accession>
<dbReference type="RefSeq" id="XP_029003407.1">
    <property type="nucleotide sequence ID" value="XM_029147574.3"/>
</dbReference>
<reference evidence="3 4" key="1">
    <citation type="submission" date="2025-04" db="UniProtKB">
        <authorList>
            <consortium name="RefSeq"/>
        </authorList>
    </citation>
    <scope>IDENTIFICATION</scope>
</reference>
<feature type="compositionally biased region" description="Polar residues" evidence="1">
    <location>
        <begin position="253"/>
        <end position="265"/>
    </location>
</feature>
<organism evidence="2 3">
    <name type="scientific">Betta splendens</name>
    <name type="common">Siamese fighting fish</name>
    <dbReference type="NCBI Taxonomy" id="158456"/>
    <lineage>
        <taxon>Eukaryota</taxon>
        <taxon>Metazoa</taxon>
        <taxon>Chordata</taxon>
        <taxon>Craniata</taxon>
        <taxon>Vertebrata</taxon>
        <taxon>Euteleostomi</taxon>
        <taxon>Actinopterygii</taxon>
        <taxon>Neopterygii</taxon>
        <taxon>Teleostei</taxon>
        <taxon>Neoteleostei</taxon>
        <taxon>Acanthomorphata</taxon>
        <taxon>Anabantaria</taxon>
        <taxon>Anabantiformes</taxon>
        <taxon>Anabantoidei</taxon>
        <taxon>Osphronemidae</taxon>
        <taxon>Betta</taxon>
    </lineage>
</organism>
<evidence type="ECO:0000313" key="2">
    <source>
        <dbReference type="Proteomes" id="UP000515150"/>
    </source>
</evidence>
<feature type="region of interest" description="Disordered" evidence="1">
    <location>
        <begin position="525"/>
        <end position="557"/>
    </location>
</feature>
<feature type="compositionally biased region" description="Basic and acidic residues" evidence="1">
    <location>
        <begin position="390"/>
        <end position="400"/>
    </location>
</feature>
<dbReference type="RefSeq" id="XP_029003408.1">
    <property type="nucleotide sequence ID" value="XM_029147575.3"/>
</dbReference>
<feature type="region of interest" description="Disordered" evidence="1">
    <location>
        <begin position="61"/>
        <end position="82"/>
    </location>
</feature>
<feature type="compositionally biased region" description="Low complexity" evidence="1">
    <location>
        <begin position="406"/>
        <end position="415"/>
    </location>
</feature>
<evidence type="ECO:0000256" key="1">
    <source>
        <dbReference type="SAM" id="MobiDB-lite"/>
    </source>
</evidence>
<evidence type="ECO:0000313" key="3">
    <source>
        <dbReference type="RefSeq" id="XP_029003407.1"/>
    </source>
</evidence>
<proteinExistence type="predicted"/>
<name>A0A6P7MAR5_BETSP</name>
<dbReference type="Proteomes" id="UP000515150">
    <property type="component" value="Chromosome 4"/>
</dbReference>